<accession>A0A929B7B3</accession>
<dbReference type="RefSeq" id="WP_193927999.1">
    <property type="nucleotide sequence ID" value="NZ_JADEYC010000014.1"/>
</dbReference>
<evidence type="ECO:0000313" key="1">
    <source>
        <dbReference type="EMBL" id="MBE9374552.1"/>
    </source>
</evidence>
<organism evidence="1 2">
    <name type="scientific">Saccharopolyspora montiporae</name>
    <dbReference type="NCBI Taxonomy" id="2781240"/>
    <lineage>
        <taxon>Bacteria</taxon>
        <taxon>Bacillati</taxon>
        <taxon>Actinomycetota</taxon>
        <taxon>Actinomycetes</taxon>
        <taxon>Pseudonocardiales</taxon>
        <taxon>Pseudonocardiaceae</taxon>
        <taxon>Saccharopolyspora</taxon>
    </lineage>
</organism>
<name>A0A929B7B3_9PSEU</name>
<keyword evidence="2" id="KW-1185">Reference proteome</keyword>
<reference evidence="1" key="1">
    <citation type="submission" date="2020-10" db="EMBL/GenBank/DDBJ databases">
        <title>Diversity and distribution of actinomycetes associated with coral in the coast of Hainan.</title>
        <authorList>
            <person name="Li F."/>
        </authorList>
    </citation>
    <scope>NUCLEOTIDE SEQUENCE</scope>
    <source>
        <strain evidence="1">HNM0983</strain>
    </source>
</reference>
<protein>
    <submittedName>
        <fullName evidence="1">Uncharacterized protein</fullName>
    </submittedName>
</protein>
<dbReference type="EMBL" id="JADEYC010000014">
    <property type="protein sequence ID" value="MBE9374552.1"/>
    <property type="molecule type" value="Genomic_DNA"/>
</dbReference>
<comment type="caution">
    <text evidence="1">The sequence shown here is derived from an EMBL/GenBank/DDBJ whole genome shotgun (WGS) entry which is preliminary data.</text>
</comment>
<gene>
    <name evidence="1" type="ORF">IQ251_08835</name>
</gene>
<evidence type="ECO:0000313" key="2">
    <source>
        <dbReference type="Proteomes" id="UP000598360"/>
    </source>
</evidence>
<proteinExistence type="predicted"/>
<sequence>MTSRPHLIVRVHAEYARTEQDRSCHFFPVPLDGERPAELRAYCGYRITPGMAEALDHPAGIPCMPCLMTAAINSPQP</sequence>
<dbReference type="Proteomes" id="UP000598360">
    <property type="component" value="Unassembled WGS sequence"/>
</dbReference>
<dbReference type="AlphaFoldDB" id="A0A929B7B3"/>